<proteinExistence type="predicted"/>
<keyword evidence="2" id="KW-1185">Reference proteome</keyword>
<evidence type="ECO:0000313" key="2">
    <source>
        <dbReference type="Proteomes" id="UP000018209"/>
    </source>
</evidence>
<name>A0ABQ0IW01_GLUTH</name>
<accession>A0ABQ0IW01</accession>
<comment type="caution">
    <text evidence="1">The sequence shown here is derived from an EMBL/GenBank/DDBJ whole genome shotgun (WGS) entry which is preliminary data.</text>
</comment>
<evidence type="ECO:0000313" key="1">
    <source>
        <dbReference type="EMBL" id="GAD26369.1"/>
    </source>
</evidence>
<dbReference type="Proteomes" id="UP000018209">
    <property type="component" value="Unassembled WGS sequence"/>
</dbReference>
<sequence length="163" mass="18444">MSGSDWSEKDRECLRKAEKLVRGSQDRVIAGCVLIPVGESEDALARLVRRINEQRNDYWPSPICKEDLAGGFLLLHDLTVPLLWGAEWLREQIFLRTDEATSAAVRALNVFQAQMDLRRQMLVWGGEGELPPCPEEEWRIASLALARLGEVDTETWSQKAQPA</sequence>
<reference evidence="1 2" key="1">
    <citation type="submission" date="2013-08" db="EMBL/GenBank/DDBJ databases">
        <title>Gluconobacter thailandicus NBRC 3257 whole genome sequence.</title>
        <authorList>
            <person name="Matsutani M."/>
            <person name="Yakushi T."/>
            <person name="Matsushita K."/>
        </authorList>
    </citation>
    <scope>NUCLEOTIDE SEQUENCE [LARGE SCALE GENOMIC DNA]</scope>
    <source>
        <strain evidence="1 2">NBRC 3257</strain>
    </source>
</reference>
<gene>
    <name evidence="1" type="ORF">NBRC3257_1368</name>
</gene>
<dbReference type="EMBL" id="BASM01000016">
    <property type="protein sequence ID" value="GAD26369.1"/>
    <property type="molecule type" value="Genomic_DNA"/>
</dbReference>
<protein>
    <submittedName>
        <fullName evidence="1">Uncharacterized protein</fullName>
    </submittedName>
</protein>
<organism evidence="1 2">
    <name type="scientific">Gluconobacter thailandicus NBRC 3257</name>
    <dbReference type="NCBI Taxonomy" id="1381097"/>
    <lineage>
        <taxon>Bacteria</taxon>
        <taxon>Pseudomonadati</taxon>
        <taxon>Pseudomonadota</taxon>
        <taxon>Alphaproteobacteria</taxon>
        <taxon>Acetobacterales</taxon>
        <taxon>Acetobacteraceae</taxon>
        <taxon>Gluconobacter</taxon>
    </lineage>
</organism>